<dbReference type="InterPro" id="IPR036514">
    <property type="entry name" value="SGNH_hydro_sf"/>
</dbReference>
<dbReference type="SUPFAM" id="SSF52266">
    <property type="entry name" value="SGNH hydrolase"/>
    <property type="match status" value="1"/>
</dbReference>
<dbReference type="AlphaFoldDB" id="A0A8S3QAH1"/>
<reference evidence="1" key="1">
    <citation type="submission" date="2021-03" db="EMBL/GenBank/DDBJ databases">
        <authorList>
            <person name="Bekaert M."/>
        </authorList>
    </citation>
    <scope>NUCLEOTIDE SEQUENCE</scope>
</reference>
<protein>
    <submittedName>
        <fullName evidence="1">Uncharacterized protein</fullName>
    </submittedName>
</protein>
<dbReference type="Proteomes" id="UP000683360">
    <property type="component" value="Unassembled WGS sequence"/>
</dbReference>
<name>A0A8S3QAH1_MYTED</name>
<evidence type="ECO:0000313" key="2">
    <source>
        <dbReference type="Proteomes" id="UP000683360"/>
    </source>
</evidence>
<dbReference type="Gene3D" id="3.40.50.1110">
    <property type="entry name" value="SGNH hydrolase"/>
    <property type="match status" value="1"/>
</dbReference>
<organism evidence="1 2">
    <name type="scientific">Mytilus edulis</name>
    <name type="common">Blue mussel</name>
    <dbReference type="NCBI Taxonomy" id="6550"/>
    <lineage>
        <taxon>Eukaryota</taxon>
        <taxon>Metazoa</taxon>
        <taxon>Spiralia</taxon>
        <taxon>Lophotrochozoa</taxon>
        <taxon>Mollusca</taxon>
        <taxon>Bivalvia</taxon>
        <taxon>Autobranchia</taxon>
        <taxon>Pteriomorphia</taxon>
        <taxon>Mytilida</taxon>
        <taxon>Mytiloidea</taxon>
        <taxon>Mytilidae</taxon>
        <taxon>Mytilinae</taxon>
        <taxon>Mytilus</taxon>
    </lineage>
</organism>
<dbReference type="EMBL" id="CAJPWZ010000462">
    <property type="protein sequence ID" value="CAG2193677.1"/>
    <property type="molecule type" value="Genomic_DNA"/>
</dbReference>
<dbReference type="SUPFAM" id="SSF54001">
    <property type="entry name" value="Cysteine proteinases"/>
    <property type="match status" value="1"/>
</dbReference>
<dbReference type="Gene3D" id="3.90.70.10">
    <property type="entry name" value="Cysteine proteinases"/>
    <property type="match status" value="1"/>
</dbReference>
<keyword evidence="2" id="KW-1185">Reference proteome</keyword>
<dbReference type="OrthoDB" id="2020758at2759"/>
<accession>A0A8S3QAH1</accession>
<sequence>MKAKSLSKNVVVSGLCPRLDDRLDNIPKANDILRKIANDEGLYYIDNKSVLRLYNNSVNTSLYELDGIHLSIHGTYTVANNPDINSQERQITSAKRQELISQGMNQIKSQNIKSFKGRHVQNIRLASENTFIKENKTKQITVTDHTFSNRWVDRNRSYRKTYRRNDFHMYRGHEESFEKLGNCQRTDFRDVTSCKRIKHKRGKSMIENGQGGMDKRNDKVTYPETLNIDQFCSQAMELISKPYNGLNFWYENINKSWKDPDKSIKEVEYKLEELKKNPSTIQSKSSRGYVNKQEEQKNDTSTWYYISDTFVKVCKKKDAINNKNAYILLYEKM</sequence>
<comment type="caution">
    <text evidence="1">The sequence shown here is derived from an EMBL/GenBank/DDBJ whole genome shotgun (WGS) entry which is preliminary data.</text>
</comment>
<gene>
    <name evidence="1" type="ORF">MEDL_8734</name>
</gene>
<dbReference type="InterPro" id="IPR038765">
    <property type="entry name" value="Papain-like_cys_pep_sf"/>
</dbReference>
<evidence type="ECO:0000313" key="1">
    <source>
        <dbReference type="EMBL" id="CAG2193677.1"/>
    </source>
</evidence>
<proteinExistence type="predicted"/>